<dbReference type="PROSITE" id="PS51144">
    <property type="entry name" value="ALPHA_CA_2"/>
    <property type="match status" value="1"/>
</dbReference>
<gene>
    <name evidence="7" type="primary">LOC115232608</name>
</gene>
<dbReference type="InterPro" id="IPR018338">
    <property type="entry name" value="Carbonic_anhydrase_a-class_CS"/>
</dbReference>
<accession>A0A6P7U7T6</accession>
<dbReference type="InterPro" id="IPR036398">
    <property type="entry name" value="CA_dom_sf"/>
</dbReference>
<keyword evidence="2 4" id="KW-0479">Metal-binding</keyword>
<dbReference type="GO" id="GO:0008270">
    <property type="term" value="F:zinc ion binding"/>
    <property type="evidence" value="ECO:0007669"/>
    <property type="project" value="UniProtKB-UniRule"/>
</dbReference>
<comment type="catalytic activity">
    <reaction evidence="4">
        <text>hydrogencarbonate + H(+) = CO2 + H2O</text>
        <dbReference type="Rhea" id="RHEA:10748"/>
        <dbReference type="ChEBI" id="CHEBI:15377"/>
        <dbReference type="ChEBI" id="CHEBI:15378"/>
        <dbReference type="ChEBI" id="CHEBI:16526"/>
        <dbReference type="ChEBI" id="CHEBI:17544"/>
        <dbReference type="EC" id="4.2.1.1"/>
    </reaction>
</comment>
<dbReference type="EC" id="4.2.1.1" evidence="4"/>
<dbReference type="Proteomes" id="UP000515154">
    <property type="component" value="Linkage group LG2"/>
</dbReference>
<evidence type="ECO:0000313" key="7">
    <source>
        <dbReference type="RefSeq" id="XP_029658445.1"/>
    </source>
</evidence>
<dbReference type="Pfam" id="PF00194">
    <property type="entry name" value="Carb_anhydrase"/>
    <property type="match status" value="1"/>
</dbReference>
<keyword evidence="6" id="KW-1185">Reference proteome</keyword>
<evidence type="ECO:0000259" key="5">
    <source>
        <dbReference type="PROSITE" id="PS51144"/>
    </source>
</evidence>
<comment type="similarity">
    <text evidence="1 4">Belongs to the alpha-carbonic anhydrase family.</text>
</comment>
<feature type="domain" description="Alpha-carbonic anhydrase" evidence="5">
    <location>
        <begin position="1"/>
        <end position="209"/>
    </location>
</feature>
<name>A0A6P7U7T6_9MOLL</name>
<dbReference type="RefSeq" id="XP_029658445.1">
    <property type="nucleotide sequence ID" value="XM_029802585.2"/>
</dbReference>
<dbReference type="PANTHER" id="PTHR18952:SF208">
    <property type="entry name" value="CARBONIC ANHYDRASE XA-RELATED"/>
    <property type="match status" value="1"/>
</dbReference>
<dbReference type="SMART" id="SM01057">
    <property type="entry name" value="Carb_anhydrase"/>
    <property type="match status" value="1"/>
</dbReference>
<sequence>MVVGSLVNNGHDLTFEVDQTSQWGVNISMGPLSYTYRAANLKVHFGSKDERGSEHTIADRAFVAEIHIFFYNAELYPNFSDSIRAPHGIAALSLLVKVGGTRNLAFEPITHTIKKVTVKGHESKLRNFYLGKLIPQTDHYITYEGSFTQPGCFETVTWIVFNKPVYISRDQIDALRKLKQGGEENLQMSMSDNIRPTMSTNQRPVRTNINFRSDCSMKHDMFYEVNKLYTD</sequence>
<evidence type="ECO:0000256" key="1">
    <source>
        <dbReference type="ARBA" id="ARBA00010718"/>
    </source>
</evidence>
<dbReference type="PANTHER" id="PTHR18952">
    <property type="entry name" value="CARBONIC ANHYDRASE"/>
    <property type="match status" value="1"/>
</dbReference>
<keyword evidence="4" id="KW-0456">Lyase</keyword>
<dbReference type="SUPFAM" id="SSF51069">
    <property type="entry name" value="Carbonic anhydrase"/>
    <property type="match status" value="1"/>
</dbReference>
<keyword evidence="3 4" id="KW-0862">Zinc</keyword>
<evidence type="ECO:0000256" key="3">
    <source>
        <dbReference type="ARBA" id="ARBA00022833"/>
    </source>
</evidence>
<dbReference type="GO" id="GO:0004089">
    <property type="term" value="F:carbonate dehydratase activity"/>
    <property type="evidence" value="ECO:0007669"/>
    <property type="project" value="UniProtKB-UniRule"/>
</dbReference>
<comment type="function">
    <text evidence="4">Reversible hydration of carbon dioxide.</text>
</comment>
<dbReference type="InterPro" id="IPR001148">
    <property type="entry name" value="CA_dom"/>
</dbReference>
<evidence type="ECO:0000313" key="6">
    <source>
        <dbReference type="Proteomes" id="UP000515154"/>
    </source>
</evidence>
<dbReference type="InterPro" id="IPR023561">
    <property type="entry name" value="Carbonic_anhydrase_a-class"/>
</dbReference>
<dbReference type="Gene3D" id="3.10.200.10">
    <property type="entry name" value="Alpha carbonic anhydrase"/>
    <property type="match status" value="1"/>
</dbReference>
<evidence type="ECO:0000256" key="2">
    <source>
        <dbReference type="ARBA" id="ARBA00022723"/>
    </source>
</evidence>
<evidence type="ECO:0000256" key="4">
    <source>
        <dbReference type="RuleBase" id="RU367011"/>
    </source>
</evidence>
<dbReference type="GO" id="GO:0006730">
    <property type="term" value="P:one-carbon metabolic process"/>
    <property type="evidence" value="ECO:0007669"/>
    <property type="project" value="TreeGrafter"/>
</dbReference>
<proteinExistence type="inferred from homology"/>
<organism evidence="6 7">
    <name type="scientific">Octopus sinensis</name>
    <name type="common">East Asian common octopus</name>
    <dbReference type="NCBI Taxonomy" id="2607531"/>
    <lineage>
        <taxon>Eukaryota</taxon>
        <taxon>Metazoa</taxon>
        <taxon>Spiralia</taxon>
        <taxon>Lophotrochozoa</taxon>
        <taxon>Mollusca</taxon>
        <taxon>Cephalopoda</taxon>
        <taxon>Coleoidea</taxon>
        <taxon>Octopodiformes</taxon>
        <taxon>Octopoda</taxon>
        <taxon>Incirrata</taxon>
        <taxon>Octopodidae</taxon>
        <taxon>Octopus</taxon>
    </lineage>
</organism>
<protein>
    <recommendedName>
        <fullName evidence="4">Carbonic anhydrase</fullName>
        <ecNumber evidence="4">4.2.1.1</ecNumber>
    </recommendedName>
</protein>
<comment type="cofactor">
    <cofactor evidence="4">
        <name>Zn(2+)</name>
        <dbReference type="ChEBI" id="CHEBI:29105"/>
    </cofactor>
</comment>
<reference evidence="7" key="1">
    <citation type="submission" date="2025-08" db="UniProtKB">
        <authorList>
            <consortium name="RefSeq"/>
        </authorList>
    </citation>
    <scope>IDENTIFICATION</scope>
</reference>
<dbReference type="AlphaFoldDB" id="A0A6P7U7T6"/>
<dbReference type="KEGG" id="osn:115232608"/>
<dbReference type="PROSITE" id="PS00162">
    <property type="entry name" value="ALPHA_CA_1"/>
    <property type="match status" value="1"/>
</dbReference>